<dbReference type="Proteomes" id="UP001165960">
    <property type="component" value="Unassembled WGS sequence"/>
</dbReference>
<dbReference type="EMBL" id="QTSX02005768">
    <property type="protein sequence ID" value="KAJ9057760.1"/>
    <property type="molecule type" value="Genomic_DNA"/>
</dbReference>
<sequence>MATTYKDCNKDVKLIDPPQDTVSCLNFSKTANFLSVSSWDKSVRIYEIKNDGSSVGKAIYHHDAPVLSTCFSPVSLISIVSVYLFHLRMVLKWLLVEVTVLVKYMMLRRVLRNQ</sequence>
<organism evidence="1 2">
    <name type="scientific">Entomophthora muscae</name>
    <dbReference type="NCBI Taxonomy" id="34485"/>
    <lineage>
        <taxon>Eukaryota</taxon>
        <taxon>Fungi</taxon>
        <taxon>Fungi incertae sedis</taxon>
        <taxon>Zoopagomycota</taxon>
        <taxon>Entomophthoromycotina</taxon>
        <taxon>Entomophthoromycetes</taxon>
        <taxon>Entomophthorales</taxon>
        <taxon>Entomophthoraceae</taxon>
        <taxon>Entomophthora</taxon>
    </lineage>
</organism>
<accession>A0ACC2S643</accession>
<reference evidence="1" key="1">
    <citation type="submission" date="2022-04" db="EMBL/GenBank/DDBJ databases">
        <title>Genome of the entomopathogenic fungus Entomophthora muscae.</title>
        <authorList>
            <person name="Elya C."/>
            <person name="Lovett B.R."/>
            <person name="Lee E."/>
            <person name="Macias A.M."/>
            <person name="Hajek A.E."/>
            <person name="De Bivort B.L."/>
            <person name="Kasson M.T."/>
            <person name="De Fine Licht H.H."/>
            <person name="Stajich J.E."/>
        </authorList>
    </citation>
    <scope>NUCLEOTIDE SEQUENCE</scope>
    <source>
        <strain evidence="1">Berkeley</strain>
    </source>
</reference>
<gene>
    <name evidence="1" type="primary">GLE2_2</name>
    <name evidence="1" type="ORF">DSO57_1019545</name>
</gene>
<comment type="caution">
    <text evidence="1">The sequence shown here is derived from an EMBL/GenBank/DDBJ whole genome shotgun (WGS) entry which is preliminary data.</text>
</comment>
<evidence type="ECO:0000313" key="1">
    <source>
        <dbReference type="EMBL" id="KAJ9057760.1"/>
    </source>
</evidence>
<proteinExistence type="predicted"/>
<keyword evidence="2" id="KW-1185">Reference proteome</keyword>
<protein>
    <submittedName>
        <fullName evidence="1">RNA export factor gle2</fullName>
    </submittedName>
</protein>
<evidence type="ECO:0000313" key="2">
    <source>
        <dbReference type="Proteomes" id="UP001165960"/>
    </source>
</evidence>
<name>A0ACC2S643_9FUNG</name>